<accession>A0A366HR74</accession>
<proteinExistence type="predicted"/>
<sequence length="156" mass="17424">MHANFRRDFFFWLGVLILPVFWSWFTLGPKHSKLSRGLAFGWLAGFTVVVVLTWPEMVGHYQFALANLQFISIAVGGGLFAWLVLRHIYHTGCPSFIDIVVFCWVVAVFTGSPASEQALENFCQQPLGFAHAMAILVPALLHFTLAPVQRELGDSA</sequence>
<name>A0A366HR74_9BACT</name>
<organism evidence="2 3">
    <name type="scientific">Roseimicrobium gellanilyticum</name>
    <dbReference type="NCBI Taxonomy" id="748857"/>
    <lineage>
        <taxon>Bacteria</taxon>
        <taxon>Pseudomonadati</taxon>
        <taxon>Verrucomicrobiota</taxon>
        <taxon>Verrucomicrobiia</taxon>
        <taxon>Verrucomicrobiales</taxon>
        <taxon>Verrucomicrobiaceae</taxon>
        <taxon>Roseimicrobium</taxon>
    </lineage>
</organism>
<feature type="transmembrane region" description="Helical" evidence="1">
    <location>
        <begin position="127"/>
        <end position="148"/>
    </location>
</feature>
<feature type="transmembrane region" description="Helical" evidence="1">
    <location>
        <begin position="61"/>
        <end position="84"/>
    </location>
</feature>
<evidence type="ECO:0000256" key="1">
    <source>
        <dbReference type="SAM" id="Phobius"/>
    </source>
</evidence>
<dbReference type="AlphaFoldDB" id="A0A366HR74"/>
<evidence type="ECO:0000313" key="2">
    <source>
        <dbReference type="EMBL" id="RBP46152.1"/>
    </source>
</evidence>
<gene>
    <name evidence="2" type="ORF">DES53_102538</name>
</gene>
<feature type="transmembrane region" description="Helical" evidence="1">
    <location>
        <begin position="37"/>
        <end position="55"/>
    </location>
</feature>
<dbReference type="EMBL" id="QNRR01000002">
    <property type="protein sequence ID" value="RBP46152.1"/>
    <property type="molecule type" value="Genomic_DNA"/>
</dbReference>
<keyword evidence="1" id="KW-0812">Transmembrane</keyword>
<comment type="caution">
    <text evidence="2">The sequence shown here is derived from an EMBL/GenBank/DDBJ whole genome shotgun (WGS) entry which is preliminary data.</text>
</comment>
<dbReference type="RefSeq" id="WP_113957685.1">
    <property type="nucleotide sequence ID" value="NZ_QNRR01000002.1"/>
</dbReference>
<feature type="transmembrane region" description="Helical" evidence="1">
    <location>
        <begin position="6"/>
        <end position="25"/>
    </location>
</feature>
<reference evidence="2 3" key="1">
    <citation type="submission" date="2018-06" db="EMBL/GenBank/DDBJ databases">
        <title>Genomic Encyclopedia of Type Strains, Phase IV (KMG-IV): sequencing the most valuable type-strain genomes for metagenomic binning, comparative biology and taxonomic classification.</title>
        <authorList>
            <person name="Goeker M."/>
        </authorList>
    </citation>
    <scope>NUCLEOTIDE SEQUENCE [LARGE SCALE GENOMIC DNA]</scope>
    <source>
        <strain evidence="2 3">DSM 25532</strain>
    </source>
</reference>
<keyword evidence="3" id="KW-1185">Reference proteome</keyword>
<keyword evidence="1" id="KW-0472">Membrane</keyword>
<feature type="transmembrane region" description="Helical" evidence="1">
    <location>
        <begin position="96"/>
        <end position="115"/>
    </location>
</feature>
<evidence type="ECO:0000313" key="3">
    <source>
        <dbReference type="Proteomes" id="UP000253426"/>
    </source>
</evidence>
<keyword evidence="1" id="KW-1133">Transmembrane helix</keyword>
<protein>
    <submittedName>
        <fullName evidence="2">Uncharacterized protein</fullName>
    </submittedName>
</protein>
<dbReference type="Proteomes" id="UP000253426">
    <property type="component" value="Unassembled WGS sequence"/>
</dbReference>